<evidence type="ECO:0000259" key="7">
    <source>
        <dbReference type="Pfam" id="PF12537"/>
    </source>
</evidence>
<accession>G0QIX3</accession>
<proteinExistence type="predicted"/>
<keyword evidence="3 5" id="KW-1133">Transmembrane helix</keyword>
<dbReference type="PANTHER" id="PTHR15948:SF0">
    <property type="entry name" value="GOLGI PH REGULATOR A-RELATED"/>
    <property type="match status" value="1"/>
</dbReference>
<dbReference type="EMBL" id="GL983042">
    <property type="protein sequence ID" value="EGR34858.1"/>
    <property type="molecule type" value="Genomic_DNA"/>
</dbReference>
<feature type="transmembrane region" description="Helical" evidence="5">
    <location>
        <begin position="364"/>
        <end position="386"/>
    </location>
</feature>
<dbReference type="GO" id="GO:0016020">
    <property type="term" value="C:membrane"/>
    <property type="evidence" value="ECO:0007669"/>
    <property type="project" value="UniProtKB-SubCell"/>
</dbReference>
<reference evidence="8 9" key="1">
    <citation type="submission" date="2011-07" db="EMBL/GenBank/DDBJ databases">
        <authorList>
            <person name="Coyne R."/>
            <person name="Brami D."/>
            <person name="Johnson J."/>
            <person name="Hostetler J."/>
            <person name="Hannick L."/>
            <person name="Clark T."/>
            <person name="Cassidy-Hanley D."/>
            <person name="Inman J."/>
        </authorList>
    </citation>
    <scope>NUCLEOTIDE SEQUENCE [LARGE SCALE GENOMIC DNA]</scope>
    <source>
        <strain evidence="8 9">G5</strain>
    </source>
</reference>
<dbReference type="OMA" id="FSVYCVY"/>
<evidence type="ECO:0000313" key="9">
    <source>
        <dbReference type="Proteomes" id="UP000008983"/>
    </source>
</evidence>
<feature type="domain" description="Abscisic acid G-protein coupled receptor-like" evidence="6">
    <location>
        <begin position="254"/>
        <end position="429"/>
    </location>
</feature>
<gene>
    <name evidence="8" type="ORF">IMG5_000860</name>
</gene>
<dbReference type="GeneID" id="14911037"/>
<feature type="transmembrane region" description="Helical" evidence="5">
    <location>
        <begin position="296"/>
        <end position="313"/>
    </location>
</feature>
<protein>
    <submittedName>
        <fullName evidence="8">Uncharacterized protein</fullName>
    </submittedName>
</protein>
<feature type="transmembrane region" description="Helical" evidence="5">
    <location>
        <begin position="134"/>
        <end position="152"/>
    </location>
</feature>
<keyword evidence="4 5" id="KW-0472">Membrane</keyword>
<dbReference type="InterPro" id="IPR015672">
    <property type="entry name" value="GPHR/GTG"/>
</dbReference>
<dbReference type="InterPro" id="IPR025969">
    <property type="entry name" value="ABA_GPCR_dom"/>
</dbReference>
<evidence type="ECO:0000256" key="1">
    <source>
        <dbReference type="ARBA" id="ARBA00004141"/>
    </source>
</evidence>
<evidence type="ECO:0000256" key="3">
    <source>
        <dbReference type="ARBA" id="ARBA00022989"/>
    </source>
</evidence>
<sequence length="450" mass="53528">MGDYILKRIIIDDYDIRNKKASSLFSLMFALSSNGFIIFIFEVFKIGENETRYIYWMFTLLILCQSSITIIPAIIIFKIVKKISKIVYIKICKNKIRNKQLNKQFYLIIQLILYLQILIRFFILYSFWLISTQIGIYFIAIVSGIGCVNCPYNQFNILYQNIQDIQQSKIQNEENLKYIINKIYQNKYNLLILNKKMLTQLPEQQKKQAIIFYLKQTYTESKNEVLIVIIFYIIVLLFFTKDYVELQTEIQKFQYSKSLKGKFFRFLSIIMGIYCIYKIFISTYNYIVGRKKSIDPINRILKVILPFIGIHIVDEHYDMAIYYLSFGFLGFLMVTNIRTFCLNIISILNMLMSYLKQNSIGTDLIVYFLAELQSIYFISTLILMQSNLAEEFSMNLQKITQNLNIYIHYKVFDLIFLISSISQIIFLVIYSFNKNKQMNIFKEDIIYKTD</sequence>
<evidence type="ECO:0000256" key="4">
    <source>
        <dbReference type="ARBA" id="ARBA00023136"/>
    </source>
</evidence>
<dbReference type="RefSeq" id="XP_004040162.1">
    <property type="nucleotide sequence ID" value="XM_004040114.1"/>
</dbReference>
<feature type="transmembrane region" description="Helical" evidence="5">
    <location>
        <begin position="21"/>
        <end position="41"/>
    </location>
</feature>
<dbReference type="eggNOG" id="KOG2417">
    <property type="taxonomic scope" value="Eukaryota"/>
</dbReference>
<dbReference type="InParanoid" id="G0QIX3"/>
<feature type="transmembrane region" description="Helical" evidence="5">
    <location>
        <begin position="264"/>
        <end position="284"/>
    </location>
</feature>
<feature type="transmembrane region" description="Helical" evidence="5">
    <location>
        <begin position="225"/>
        <end position="244"/>
    </location>
</feature>
<organism evidence="8 9">
    <name type="scientific">Ichthyophthirius multifiliis</name>
    <name type="common">White spot disease agent</name>
    <name type="synonym">Ich</name>
    <dbReference type="NCBI Taxonomy" id="5932"/>
    <lineage>
        <taxon>Eukaryota</taxon>
        <taxon>Sar</taxon>
        <taxon>Alveolata</taxon>
        <taxon>Ciliophora</taxon>
        <taxon>Intramacronucleata</taxon>
        <taxon>Oligohymenophorea</taxon>
        <taxon>Hymenostomatida</taxon>
        <taxon>Ophryoglenina</taxon>
        <taxon>Ichthyophthirius</taxon>
    </lineage>
</organism>
<dbReference type="InterPro" id="IPR022535">
    <property type="entry name" value="Golgi_pH-regulator_cons_dom"/>
</dbReference>
<dbReference type="AlphaFoldDB" id="G0QIX3"/>
<evidence type="ECO:0000259" key="6">
    <source>
        <dbReference type="Pfam" id="PF12430"/>
    </source>
</evidence>
<dbReference type="Pfam" id="PF12430">
    <property type="entry name" value="ABA_GPCR"/>
    <property type="match status" value="1"/>
</dbReference>
<evidence type="ECO:0000256" key="2">
    <source>
        <dbReference type="ARBA" id="ARBA00022692"/>
    </source>
</evidence>
<evidence type="ECO:0000313" key="8">
    <source>
        <dbReference type="EMBL" id="EGR34858.1"/>
    </source>
</evidence>
<feature type="transmembrane region" description="Helical" evidence="5">
    <location>
        <begin position="319"/>
        <end position="352"/>
    </location>
</feature>
<dbReference type="OrthoDB" id="264392at2759"/>
<comment type="subcellular location">
    <subcellularLocation>
        <location evidence="1">Membrane</location>
        <topology evidence="1">Multi-pass membrane protein</topology>
    </subcellularLocation>
</comment>
<feature type="transmembrane region" description="Helical" evidence="5">
    <location>
        <begin position="53"/>
        <end position="80"/>
    </location>
</feature>
<dbReference type="Pfam" id="PF12537">
    <property type="entry name" value="GPHR_N"/>
    <property type="match status" value="1"/>
</dbReference>
<keyword evidence="9" id="KW-1185">Reference proteome</keyword>
<dbReference type="PANTHER" id="PTHR15948">
    <property type="entry name" value="G-PROTEIN COUPLED RECEPTOR 89-RELATED"/>
    <property type="match status" value="1"/>
</dbReference>
<dbReference type="Proteomes" id="UP000008983">
    <property type="component" value="Unassembled WGS sequence"/>
</dbReference>
<feature type="transmembrane region" description="Helical" evidence="5">
    <location>
        <begin position="105"/>
        <end position="128"/>
    </location>
</feature>
<name>G0QIX3_ICHMU</name>
<keyword evidence="2 5" id="KW-0812">Transmembrane</keyword>
<feature type="transmembrane region" description="Helical" evidence="5">
    <location>
        <begin position="406"/>
        <end position="432"/>
    </location>
</feature>
<feature type="domain" description="Golgi pH regulator conserved" evidence="7">
    <location>
        <begin position="134"/>
        <end position="174"/>
    </location>
</feature>
<evidence type="ECO:0000256" key="5">
    <source>
        <dbReference type="SAM" id="Phobius"/>
    </source>
</evidence>